<keyword evidence="2" id="KW-1185">Reference proteome</keyword>
<protein>
    <submittedName>
        <fullName evidence="1">Uncharacterized protein</fullName>
    </submittedName>
</protein>
<organism evidence="1 2">
    <name type="scientific">Ramlibacter montanisoli</name>
    <dbReference type="NCBI Taxonomy" id="2732512"/>
    <lineage>
        <taxon>Bacteria</taxon>
        <taxon>Pseudomonadati</taxon>
        <taxon>Pseudomonadota</taxon>
        <taxon>Betaproteobacteria</taxon>
        <taxon>Burkholderiales</taxon>
        <taxon>Comamonadaceae</taxon>
        <taxon>Ramlibacter</taxon>
    </lineage>
</organism>
<accession>A0A849KDQ4</accession>
<name>A0A849KDQ4_9BURK</name>
<reference evidence="1 2" key="2">
    <citation type="submission" date="2020-06" db="EMBL/GenBank/DDBJ databases">
        <title>Ramlibacter rhizophilus sp. nov., isolated from rhizosphere soil of national flower Mugunghwa from South Korea.</title>
        <authorList>
            <person name="Zheng-Fei Y."/>
            <person name="Huan T."/>
        </authorList>
    </citation>
    <scope>NUCLEOTIDE SEQUENCE [LARGE SCALE GENOMIC DNA]</scope>
    <source>
        <strain evidence="1 2">B156</strain>
    </source>
</reference>
<sequence length="71" mass="8090">MSESAHSALPTREELRTALQRLEEVLARHGARLPHPDEDPGGDLVLHLLRRCMALMQQEAERLRALLATRR</sequence>
<dbReference type="RefSeq" id="WP_171561024.1">
    <property type="nucleotide sequence ID" value="NZ_JABFCS010000001.1"/>
</dbReference>
<dbReference type="EMBL" id="JABFCS010000001">
    <property type="protein sequence ID" value="NNU44317.1"/>
    <property type="molecule type" value="Genomic_DNA"/>
</dbReference>
<comment type="caution">
    <text evidence="1">The sequence shown here is derived from an EMBL/GenBank/DDBJ whole genome shotgun (WGS) entry which is preliminary data.</text>
</comment>
<reference evidence="1 2" key="1">
    <citation type="submission" date="2020-05" db="EMBL/GenBank/DDBJ databases">
        <authorList>
            <person name="Khan S.A."/>
            <person name="Jeon C.O."/>
            <person name="Chun B.H."/>
        </authorList>
    </citation>
    <scope>NUCLEOTIDE SEQUENCE [LARGE SCALE GENOMIC DNA]</scope>
    <source>
        <strain evidence="1 2">B156</strain>
    </source>
</reference>
<evidence type="ECO:0000313" key="1">
    <source>
        <dbReference type="EMBL" id="NNU44317.1"/>
    </source>
</evidence>
<gene>
    <name evidence="1" type="ORF">HK415_15835</name>
</gene>
<dbReference type="AlphaFoldDB" id="A0A849KDQ4"/>
<evidence type="ECO:0000313" key="2">
    <source>
        <dbReference type="Proteomes" id="UP000552954"/>
    </source>
</evidence>
<proteinExistence type="predicted"/>
<dbReference type="Proteomes" id="UP000552954">
    <property type="component" value="Unassembled WGS sequence"/>
</dbReference>